<evidence type="ECO:0000256" key="1">
    <source>
        <dbReference type="SAM" id="MobiDB-lite"/>
    </source>
</evidence>
<gene>
    <name evidence="2" type="ORF">A4A49_33673</name>
</gene>
<dbReference type="AlphaFoldDB" id="A0A1J6J8G5"/>
<keyword evidence="3" id="KW-1185">Reference proteome</keyword>
<feature type="region of interest" description="Disordered" evidence="1">
    <location>
        <begin position="204"/>
        <end position="228"/>
    </location>
</feature>
<protein>
    <submittedName>
        <fullName evidence="2">Uncharacterized protein</fullName>
    </submittedName>
</protein>
<sequence length="258" mass="27500">MVGNGAPRKHPQPPTDGWVGTNGDNHPKSHVPSSTSHTASPPGFGKIWTPVMDVPSTPSPVYEGATTPFHGGTQHTHGPAFPNHTILPTHESRGSTPISIIPTPATNSPSPSGTTITTTLSHRSSEQGQHHGTILSPRVQCGPGEHARKIRDAKDKGIPHAGTPGDRVQRAVRRNAYCSVPQKTHKLQTRSLCTLISKLKKCSSVSGPSGGHHEPNPSGQGEGNQKERSNQKPLLMNFIIWNARGPIVQSTVGTTHLW</sequence>
<dbReference type="EMBL" id="MJEQ01037187">
    <property type="protein sequence ID" value="OIT03481.1"/>
    <property type="molecule type" value="Genomic_DNA"/>
</dbReference>
<comment type="caution">
    <text evidence="2">The sequence shown here is derived from an EMBL/GenBank/DDBJ whole genome shotgun (WGS) entry which is preliminary data.</text>
</comment>
<accession>A0A1J6J8G5</accession>
<feature type="region of interest" description="Disordered" evidence="1">
    <location>
        <begin position="1"/>
        <end position="46"/>
    </location>
</feature>
<dbReference type="Gramene" id="OIT03481">
    <property type="protein sequence ID" value="OIT03481"/>
    <property type="gene ID" value="A4A49_33673"/>
</dbReference>
<name>A0A1J6J8G5_NICAT</name>
<organism evidence="2 3">
    <name type="scientific">Nicotiana attenuata</name>
    <name type="common">Coyote tobacco</name>
    <dbReference type="NCBI Taxonomy" id="49451"/>
    <lineage>
        <taxon>Eukaryota</taxon>
        <taxon>Viridiplantae</taxon>
        <taxon>Streptophyta</taxon>
        <taxon>Embryophyta</taxon>
        <taxon>Tracheophyta</taxon>
        <taxon>Spermatophyta</taxon>
        <taxon>Magnoliopsida</taxon>
        <taxon>eudicotyledons</taxon>
        <taxon>Gunneridae</taxon>
        <taxon>Pentapetalae</taxon>
        <taxon>asterids</taxon>
        <taxon>lamiids</taxon>
        <taxon>Solanales</taxon>
        <taxon>Solanaceae</taxon>
        <taxon>Nicotianoideae</taxon>
        <taxon>Nicotianeae</taxon>
        <taxon>Nicotiana</taxon>
    </lineage>
</organism>
<dbReference type="Proteomes" id="UP000187609">
    <property type="component" value="Unassembled WGS sequence"/>
</dbReference>
<evidence type="ECO:0000313" key="3">
    <source>
        <dbReference type="Proteomes" id="UP000187609"/>
    </source>
</evidence>
<evidence type="ECO:0000313" key="2">
    <source>
        <dbReference type="EMBL" id="OIT03481.1"/>
    </source>
</evidence>
<proteinExistence type="predicted"/>
<reference evidence="2" key="1">
    <citation type="submission" date="2016-11" db="EMBL/GenBank/DDBJ databases">
        <title>The genome of Nicotiana attenuata.</title>
        <authorList>
            <person name="Xu S."/>
            <person name="Brockmoeller T."/>
            <person name="Gaquerel E."/>
            <person name="Navarro A."/>
            <person name="Kuhl H."/>
            <person name="Gase K."/>
            <person name="Ling Z."/>
            <person name="Zhou W."/>
            <person name="Kreitzer C."/>
            <person name="Stanke M."/>
            <person name="Tang H."/>
            <person name="Lyons E."/>
            <person name="Pandey P."/>
            <person name="Pandey S.P."/>
            <person name="Timmermann B."/>
            <person name="Baldwin I.T."/>
        </authorList>
    </citation>
    <scope>NUCLEOTIDE SEQUENCE [LARGE SCALE GENOMIC DNA]</scope>
    <source>
        <strain evidence="2">UT</strain>
    </source>
</reference>